<dbReference type="InterPro" id="IPR013601">
    <property type="entry name" value="FAE1_typ3_polyketide_synth"/>
</dbReference>
<evidence type="ECO:0000313" key="7">
    <source>
        <dbReference type="EMBL" id="RLN41619.1"/>
    </source>
</evidence>
<feature type="domain" description="Beta-ketoacyl-[acyl-carrier-protein] synthase III C-terminal" evidence="6">
    <location>
        <begin position="363"/>
        <end position="444"/>
    </location>
</feature>
<dbReference type="Pfam" id="PF08541">
    <property type="entry name" value="ACP_syn_III_C"/>
    <property type="match status" value="1"/>
</dbReference>
<comment type="similarity">
    <text evidence="1 4">Belongs to the thiolase-like superfamily. Chalcone/stilbene synthases family.</text>
</comment>
<dbReference type="CDD" id="cd00831">
    <property type="entry name" value="CHS_like"/>
    <property type="match status" value="1"/>
</dbReference>
<dbReference type="InterPro" id="IPR012392">
    <property type="entry name" value="3-ktacl-CoA_syn"/>
</dbReference>
<dbReference type="InterPro" id="IPR016039">
    <property type="entry name" value="Thiolase-like"/>
</dbReference>
<dbReference type="Proteomes" id="UP000275267">
    <property type="component" value="Unassembled WGS sequence"/>
</dbReference>
<evidence type="ECO:0000256" key="2">
    <source>
        <dbReference type="ARBA" id="ARBA00022679"/>
    </source>
</evidence>
<dbReference type="GO" id="GO:0016747">
    <property type="term" value="F:acyltransferase activity, transferring groups other than amino-acyl groups"/>
    <property type="evidence" value="ECO:0007669"/>
    <property type="project" value="InterPro"/>
</dbReference>
<keyword evidence="2 4" id="KW-0808">Transferase</keyword>
<dbReference type="EC" id="2.3.1.-" evidence="4"/>
<feature type="domain" description="FAE" evidence="5">
    <location>
        <begin position="61"/>
        <end position="346"/>
    </location>
</feature>
<sequence>MTNQACRTKRTYDHDIKLGQHMKGMILKFSSVGFSITDRFAPGAPRRVGCLLGNGGRLPCRRSRCYLLDYVCYKPPDDRKFSTETMRAVLDRSKRLDAPARRFLLRVVLRSGLGEHTYVPRTFATGREDSPTHQDCLDEMDAFFHDAVAELFARTGLGPRDVDVLVVNVSTFHPAPSLASRIVRAYGMRDDVAAYNLSGMGCAGVLVAVDLARNALRARPALALVVSAECIAPNWYTGQDRSMMLGHCLFRCGGSAALLTSDPALRGRAKMELRLMVRTTFAADDDAHSAIVHREDDEGRVGISLSKSLPKVAVRAFTANIKSLAPRILPATELARFAAAVACRKLLRRGGTAASTINFKASADHFCLHPGGIAVINAVKRSMGLEERDVEPSRMTLHRWGNTSASSVWYVLSYMEAKGRLKRGDRVLMVGFGSGFKCNSCVWEVTGDMADKGAWADCIDSYPPASLANPYMDKYGCTNGAQGGDAPAGSNARVLDA</sequence>
<reference evidence="8" key="1">
    <citation type="journal article" date="2019" name="Nat. Commun.">
        <title>The genome of broomcorn millet.</title>
        <authorList>
            <person name="Zou C."/>
            <person name="Miki D."/>
            <person name="Li D."/>
            <person name="Tang Q."/>
            <person name="Xiao L."/>
            <person name="Rajput S."/>
            <person name="Deng P."/>
            <person name="Jia W."/>
            <person name="Huang R."/>
            <person name="Zhang M."/>
            <person name="Sun Y."/>
            <person name="Hu J."/>
            <person name="Fu X."/>
            <person name="Schnable P.S."/>
            <person name="Li F."/>
            <person name="Zhang H."/>
            <person name="Feng B."/>
            <person name="Zhu X."/>
            <person name="Liu R."/>
            <person name="Schnable J.C."/>
            <person name="Zhu J.-K."/>
            <person name="Zhang H."/>
        </authorList>
    </citation>
    <scope>NUCLEOTIDE SEQUENCE [LARGE SCALE GENOMIC DNA]</scope>
</reference>
<dbReference type="GO" id="GO:0016020">
    <property type="term" value="C:membrane"/>
    <property type="evidence" value="ECO:0007669"/>
    <property type="project" value="InterPro"/>
</dbReference>
<dbReference type="EMBL" id="PQIB02000001">
    <property type="protein sequence ID" value="RLN41619.1"/>
    <property type="molecule type" value="Genomic_DNA"/>
</dbReference>
<keyword evidence="3 4" id="KW-0012">Acyltransferase</keyword>
<dbReference type="InterPro" id="IPR013747">
    <property type="entry name" value="ACP_syn_III_C"/>
</dbReference>
<name>A0A3L6TN29_PANMI</name>
<evidence type="ECO:0000256" key="3">
    <source>
        <dbReference type="ARBA" id="ARBA00023315"/>
    </source>
</evidence>
<dbReference type="Gene3D" id="3.40.47.10">
    <property type="match status" value="1"/>
</dbReference>
<dbReference type="SUPFAM" id="SSF53901">
    <property type="entry name" value="Thiolase-like"/>
    <property type="match status" value="1"/>
</dbReference>
<organism evidence="7 8">
    <name type="scientific">Panicum miliaceum</name>
    <name type="common">Proso millet</name>
    <name type="synonym">Broomcorn millet</name>
    <dbReference type="NCBI Taxonomy" id="4540"/>
    <lineage>
        <taxon>Eukaryota</taxon>
        <taxon>Viridiplantae</taxon>
        <taxon>Streptophyta</taxon>
        <taxon>Embryophyta</taxon>
        <taxon>Tracheophyta</taxon>
        <taxon>Spermatophyta</taxon>
        <taxon>Magnoliopsida</taxon>
        <taxon>Liliopsida</taxon>
        <taxon>Poales</taxon>
        <taxon>Poaceae</taxon>
        <taxon>PACMAD clade</taxon>
        <taxon>Panicoideae</taxon>
        <taxon>Panicodae</taxon>
        <taxon>Paniceae</taxon>
        <taxon>Panicinae</taxon>
        <taxon>Panicum</taxon>
        <taxon>Panicum sect. Panicum</taxon>
    </lineage>
</organism>
<evidence type="ECO:0000259" key="6">
    <source>
        <dbReference type="Pfam" id="PF08541"/>
    </source>
</evidence>
<gene>
    <name evidence="7" type="ORF">C2845_PM01G16710</name>
</gene>
<protein>
    <recommendedName>
        <fullName evidence="4">3-ketoacyl-CoA synthase</fullName>
        <ecNumber evidence="4">2.3.1.-</ecNumber>
    </recommendedName>
</protein>
<dbReference type="AlphaFoldDB" id="A0A3L6TN29"/>
<evidence type="ECO:0000256" key="4">
    <source>
        <dbReference type="PIRNR" id="PIRNR036417"/>
    </source>
</evidence>
<dbReference type="PIRSF" id="PIRSF036417">
    <property type="entry name" value="3-ktacl-CoA_syn"/>
    <property type="match status" value="1"/>
</dbReference>
<comment type="pathway">
    <text evidence="4">Lipid metabolism; fatty acid biosynthesis.</text>
</comment>
<dbReference type="OrthoDB" id="329835at2759"/>
<evidence type="ECO:0000256" key="1">
    <source>
        <dbReference type="ARBA" id="ARBA00005531"/>
    </source>
</evidence>
<dbReference type="STRING" id="4540.A0A3L6TN29"/>
<keyword evidence="8" id="KW-1185">Reference proteome</keyword>
<dbReference type="PANTHER" id="PTHR31561">
    <property type="entry name" value="3-KETOACYL-COA SYNTHASE"/>
    <property type="match status" value="1"/>
</dbReference>
<accession>A0A3L6TN29</accession>
<dbReference type="UniPathway" id="UPA00094"/>
<proteinExistence type="inferred from homology"/>
<comment type="caution">
    <text evidence="7">The sequence shown here is derived from an EMBL/GenBank/DDBJ whole genome shotgun (WGS) entry which is preliminary data.</text>
</comment>
<evidence type="ECO:0000259" key="5">
    <source>
        <dbReference type="Pfam" id="PF08392"/>
    </source>
</evidence>
<dbReference type="Pfam" id="PF08392">
    <property type="entry name" value="FAE1_CUT1_RppA"/>
    <property type="match status" value="1"/>
</dbReference>
<evidence type="ECO:0000313" key="8">
    <source>
        <dbReference type="Proteomes" id="UP000275267"/>
    </source>
</evidence>
<dbReference type="GO" id="GO:0006633">
    <property type="term" value="P:fatty acid biosynthetic process"/>
    <property type="evidence" value="ECO:0007669"/>
    <property type="project" value="UniProtKB-UniPathway"/>
</dbReference>